<organism evidence="1 2">
    <name type="scientific">Aliidongia dinghuensis</name>
    <dbReference type="NCBI Taxonomy" id="1867774"/>
    <lineage>
        <taxon>Bacteria</taxon>
        <taxon>Pseudomonadati</taxon>
        <taxon>Pseudomonadota</taxon>
        <taxon>Alphaproteobacteria</taxon>
        <taxon>Rhodospirillales</taxon>
        <taxon>Dongiaceae</taxon>
        <taxon>Aliidongia</taxon>
    </lineage>
</organism>
<sequence>MTDGPGASDGSQIQSVELDLTDATYPELARVLAYWHRQRGDRFAPRRADIDPADLVESLARITLSDVFRDAAGEPDFRYRLCGTAICTTHWRDPTHQRPRDMLPPAYGALLHAHYTEAVERRQPMLHLLLLSTRERERSYARLLLPLSEDGTTVTMLMTVDSKQQDDPALRDYFYAVTQGRPDSGDS</sequence>
<dbReference type="Pfam" id="PF07310">
    <property type="entry name" value="PAS_5"/>
    <property type="match status" value="1"/>
</dbReference>
<evidence type="ECO:0008006" key="3">
    <source>
        <dbReference type="Google" id="ProtNLM"/>
    </source>
</evidence>
<evidence type="ECO:0000313" key="1">
    <source>
        <dbReference type="EMBL" id="GGF38331.1"/>
    </source>
</evidence>
<dbReference type="RefSeq" id="WP_189050970.1">
    <property type="nucleotide sequence ID" value="NZ_BMJQ01000015.1"/>
</dbReference>
<protein>
    <recommendedName>
        <fullName evidence="3">PAS domain-containing protein</fullName>
    </recommendedName>
</protein>
<dbReference type="AlphaFoldDB" id="A0A8J2YYW2"/>
<dbReference type="InterPro" id="IPR009922">
    <property type="entry name" value="DUF1457"/>
</dbReference>
<evidence type="ECO:0000313" key="2">
    <source>
        <dbReference type="Proteomes" id="UP000646365"/>
    </source>
</evidence>
<accession>A0A8J2YYW2</accession>
<gene>
    <name evidence="1" type="ORF">GCM10011611_50900</name>
</gene>
<dbReference type="EMBL" id="BMJQ01000015">
    <property type="protein sequence ID" value="GGF38331.1"/>
    <property type="molecule type" value="Genomic_DNA"/>
</dbReference>
<name>A0A8J2YYW2_9PROT</name>
<reference evidence="1" key="2">
    <citation type="submission" date="2020-09" db="EMBL/GenBank/DDBJ databases">
        <authorList>
            <person name="Sun Q."/>
            <person name="Zhou Y."/>
        </authorList>
    </citation>
    <scope>NUCLEOTIDE SEQUENCE</scope>
    <source>
        <strain evidence="1">CGMCC 1.15725</strain>
    </source>
</reference>
<comment type="caution">
    <text evidence="1">The sequence shown here is derived from an EMBL/GenBank/DDBJ whole genome shotgun (WGS) entry which is preliminary data.</text>
</comment>
<dbReference type="Proteomes" id="UP000646365">
    <property type="component" value="Unassembled WGS sequence"/>
</dbReference>
<proteinExistence type="predicted"/>
<keyword evidence="2" id="KW-1185">Reference proteome</keyword>
<reference evidence="1" key="1">
    <citation type="journal article" date="2014" name="Int. J. Syst. Evol. Microbiol.">
        <title>Complete genome sequence of Corynebacterium casei LMG S-19264T (=DSM 44701T), isolated from a smear-ripened cheese.</title>
        <authorList>
            <consortium name="US DOE Joint Genome Institute (JGI-PGF)"/>
            <person name="Walter F."/>
            <person name="Albersmeier A."/>
            <person name="Kalinowski J."/>
            <person name="Ruckert C."/>
        </authorList>
    </citation>
    <scope>NUCLEOTIDE SEQUENCE</scope>
    <source>
        <strain evidence="1">CGMCC 1.15725</strain>
    </source>
</reference>